<keyword evidence="4" id="KW-1185">Reference proteome</keyword>
<accession>A0A512J9D3</accession>
<dbReference type="RefSeq" id="WP_147028092.1">
    <property type="nucleotide sequence ID" value="NZ_BJZU01000105.1"/>
</dbReference>
<comment type="caution">
    <text evidence="1">The sequence shown here is derived from an EMBL/GenBank/DDBJ whole genome shotgun (WGS) entry which is preliminary data.</text>
</comment>
<reference evidence="1 3" key="3">
    <citation type="submission" date="2019-07" db="EMBL/GenBank/DDBJ databases">
        <title>Whole genome shotgun sequence of Methylobacterium oxalidis NBRC 107715.</title>
        <authorList>
            <person name="Hosoyama A."/>
            <person name="Uohara A."/>
            <person name="Ohji S."/>
            <person name="Ichikawa N."/>
        </authorList>
    </citation>
    <scope>NUCLEOTIDE SEQUENCE [LARGE SCALE GENOMIC DNA]</scope>
    <source>
        <strain evidence="1 3">NBRC 107715</strain>
    </source>
</reference>
<protein>
    <submittedName>
        <fullName evidence="1">Uncharacterized protein</fullName>
    </submittedName>
</protein>
<organism evidence="1 3">
    <name type="scientific">Methylobacterium oxalidis</name>
    <dbReference type="NCBI Taxonomy" id="944322"/>
    <lineage>
        <taxon>Bacteria</taxon>
        <taxon>Pseudomonadati</taxon>
        <taxon>Pseudomonadota</taxon>
        <taxon>Alphaproteobacteria</taxon>
        <taxon>Hyphomicrobiales</taxon>
        <taxon>Methylobacteriaceae</taxon>
        <taxon>Methylobacterium</taxon>
    </lineage>
</organism>
<gene>
    <name evidence="2" type="ORF">GCM10007888_22410</name>
    <name evidence="1" type="ORF">MOX02_46000</name>
</gene>
<dbReference type="AlphaFoldDB" id="A0A512J9D3"/>
<dbReference type="EMBL" id="BSPK01000031">
    <property type="protein sequence ID" value="GLS63860.1"/>
    <property type="molecule type" value="Genomic_DNA"/>
</dbReference>
<evidence type="ECO:0000313" key="1">
    <source>
        <dbReference type="EMBL" id="GEP06562.1"/>
    </source>
</evidence>
<evidence type="ECO:0000313" key="2">
    <source>
        <dbReference type="EMBL" id="GLS63860.1"/>
    </source>
</evidence>
<dbReference type="Proteomes" id="UP000321960">
    <property type="component" value="Unassembled WGS sequence"/>
</dbReference>
<evidence type="ECO:0000313" key="3">
    <source>
        <dbReference type="Proteomes" id="UP000321960"/>
    </source>
</evidence>
<reference evidence="4" key="2">
    <citation type="journal article" date="2019" name="Int. J. Syst. Evol. Microbiol.">
        <title>The Global Catalogue of Microorganisms (GCM) 10K type strain sequencing project: providing services to taxonomists for standard genome sequencing and annotation.</title>
        <authorList>
            <consortium name="The Broad Institute Genomics Platform"/>
            <consortium name="The Broad Institute Genome Sequencing Center for Infectious Disease"/>
            <person name="Wu L."/>
            <person name="Ma J."/>
        </authorList>
    </citation>
    <scope>NUCLEOTIDE SEQUENCE [LARGE SCALE GENOMIC DNA]</scope>
    <source>
        <strain evidence="4">NBRC 107715</strain>
    </source>
</reference>
<dbReference type="OrthoDB" id="7998376at2"/>
<reference evidence="2" key="4">
    <citation type="submission" date="2023-01" db="EMBL/GenBank/DDBJ databases">
        <title>Draft genome sequence of Methylobacterium oxalidis strain NBRC 107715.</title>
        <authorList>
            <person name="Sun Q."/>
            <person name="Mori K."/>
        </authorList>
    </citation>
    <scope>NUCLEOTIDE SEQUENCE</scope>
    <source>
        <strain evidence="2">NBRC 107715</strain>
    </source>
</reference>
<dbReference type="EMBL" id="BJZU01000105">
    <property type="protein sequence ID" value="GEP06562.1"/>
    <property type="molecule type" value="Genomic_DNA"/>
</dbReference>
<dbReference type="Proteomes" id="UP001156856">
    <property type="component" value="Unassembled WGS sequence"/>
</dbReference>
<evidence type="ECO:0000313" key="4">
    <source>
        <dbReference type="Proteomes" id="UP001156856"/>
    </source>
</evidence>
<proteinExistence type="predicted"/>
<name>A0A512J9D3_9HYPH</name>
<reference evidence="2" key="1">
    <citation type="journal article" date="2014" name="Int. J. Syst. Evol. Microbiol.">
        <title>Complete genome of a new Firmicutes species belonging to the dominant human colonic microbiota ('Ruminococcus bicirculans') reveals two chromosomes and a selective capacity to utilize plant glucans.</title>
        <authorList>
            <consortium name="NISC Comparative Sequencing Program"/>
            <person name="Wegmann U."/>
            <person name="Louis P."/>
            <person name="Goesmann A."/>
            <person name="Henrissat B."/>
            <person name="Duncan S.H."/>
            <person name="Flint H.J."/>
        </authorList>
    </citation>
    <scope>NUCLEOTIDE SEQUENCE</scope>
    <source>
        <strain evidence="2">NBRC 107715</strain>
    </source>
</reference>
<sequence length="102" mass="11413">MAATNRQNTDFLFRQADEAWRTEMAQRHGADAPARLRYAPEARGEPGSRLRQAFNARERAYQLWLKARGLGDFRHAPLTRTPEMIAIGAVAGTPLSPVPLRA</sequence>